<keyword evidence="1" id="KW-0472">Membrane</keyword>
<dbReference type="EMBL" id="DRMH01000128">
    <property type="protein sequence ID" value="HFC98619.1"/>
    <property type="molecule type" value="Genomic_DNA"/>
</dbReference>
<proteinExistence type="predicted"/>
<organism evidence="2">
    <name type="scientific">Thermosulfurimonas dismutans</name>
    <dbReference type="NCBI Taxonomy" id="999894"/>
    <lineage>
        <taxon>Bacteria</taxon>
        <taxon>Pseudomonadati</taxon>
        <taxon>Thermodesulfobacteriota</taxon>
        <taxon>Thermodesulfobacteria</taxon>
        <taxon>Thermodesulfobacteriales</taxon>
        <taxon>Thermodesulfobacteriaceae</taxon>
        <taxon>Thermosulfurimonas</taxon>
    </lineage>
</organism>
<keyword evidence="1" id="KW-0812">Transmembrane</keyword>
<evidence type="ECO:0000256" key="1">
    <source>
        <dbReference type="SAM" id="Phobius"/>
    </source>
</evidence>
<protein>
    <recommendedName>
        <fullName evidence="3">Type II secretion system protein M</fullName>
    </recommendedName>
</protein>
<gene>
    <name evidence="2" type="ORF">ENJ40_09245</name>
</gene>
<dbReference type="AlphaFoldDB" id="A0A7C3GIJ0"/>
<keyword evidence="1" id="KW-1133">Transmembrane helix</keyword>
<sequence>MKGFNLRHHPLFFLGLLMVLGIMVLGVLIPEVKKAESLLLTEWSRLRYLAYLLETEASPRKAPLSAEVLKEKLVSEGFKPETIRGSYFGVEVEMELSWRDLARLLSWLSSQDLRVRAFHAEDPSGEGNFRVRMVIR</sequence>
<accession>A0A7C3GIJ0</accession>
<feature type="transmembrane region" description="Helical" evidence="1">
    <location>
        <begin position="12"/>
        <end position="29"/>
    </location>
</feature>
<comment type="caution">
    <text evidence="2">The sequence shown here is derived from an EMBL/GenBank/DDBJ whole genome shotgun (WGS) entry which is preliminary data.</text>
</comment>
<name>A0A7C3GIJ0_9BACT</name>
<evidence type="ECO:0000313" key="2">
    <source>
        <dbReference type="EMBL" id="HFC98619.1"/>
    </source>
</evidence>
<evidence type="ECO:0008006" key="3">
    <source>
        <dbReference type="Google" id="ProtNLM"/>
    </source>
</evidence>
<reference evidence="2" key="1">
    <citation type="journal article" date="2020" name="mSystems">
        <title>Genome- and Community-Level Interaction Insights into Carbon Utilization and Element Cycling Functions of Hydrothermarchaeota in Hydrothermal Sediment.</title>
        <authorList>
            <person name="Zhou Z."/>
            <person name="Liu Y."/>
            <person name="Xu W."/>
            <person name="Pan J."/>
            <person name="Luo Z.H."/>
            <person name="Li M."/>
        </authorList>
    </citation>
    <scope>NUCLEOTIDE SEQUENCE [LARGE SCALE GENOMIC DNA]</scope>
    <source>
        <strain evidence="2">HyVt-483</strain>
    </source>
</reference>
<dbReference type="Proteomes" id="UP000886043">
    <property type="component" value="Unassembled WGS sequence"/>
</dbReference>